<keyword evidence="2" id="KW-1185">Reference proteome</keyword>
<gene>
    <name evidence="1" type="ORF">TanjilG_29231</name>
</gene>
<evidence type="ECO:0000313" key="1">
    <source>
        <dbReference type="EMBL" id="OIW21098.1"/>
    </source>
</evidence>
<comment type="caution">
    <text evidence="1">The sequence shown here is derived from an EMBL/GenBank/DDBJ whole genome shotgun (WGS) entry which is preliminary data.</text>
</comment>
<dbReference type="EMBL" id="MLAU01019522">
    <property type="protein sequence ID" value="OIW21098.1"/>
    <property type="molecule type" value="Genomic_DNA"/>
</dbReference>
<organism evidence="1 2">
    <name type="scientific">Lupinus angustifolius</name>
    <name type="common">Narrow-leaved blue lupine</name>
    <dbReference type="NCBI Taxonomy" id="3871"/>
    <lineage>
        <taxon>Eukaryota</taxon>
        <taxon>Viridiplantae</taxon>
        <taxon>Streptophyta</taxon>
        <taxon>Embryophyta</taxon>
        <taxon>Tracheophyta</taxon>
        <taxon>Spermatophyta</taxon>
        <taxon>Magnoliopsida</taxon>
        <taxon>eudicotyledons</taxon>
        <taxon>Gunneridae</taxon>
        <taxon>Pentapetalae</taxon>
        <taxon>rosids</taxon>
        <taxon>fabids</taxon>
        <taxon>Fabales</taxon>
        <taxon>Fabaceae</taxon>
        <taxon>Papilionoideae</taxon>
        <taxon>50 kb inversion clade</taxon>
        <taxon>genistoids sensu lato</taxon>
        <taxon>core genistoids</taxon>
        <taxon>Genisteae</taxon>
        <taxon>Lupinus</taxon>
    </lineage>
</organism>
<proteinExistence type="predicted"/>
<name>A0A394DCU4_LUPAN</name>
<protein>
    <submittedName>
        <fullName evidence="1">Uncharacterized protein</fullName>
    </submittedName>
</protein>
<evidence type="ECO:0000313" key="2">
    <source>
        <dbReference type="Proteomes" id="UP000188354"/>
    </source>
</evidence>
<sequence length="80" mass="8927">MPPKTSQKELDEALTQLFINKLKENQEQQDACHAAITIVLHNITERLANIRFVPVLPQDPPPDLLSEAFASHLTQHGSST</sequence>
<dbReference type="Proteomes" id="UP000188354">
    <property type="component" value="Unassembled WGS sequence"/>
</dbReference>
<accession>A0A394DCU4</accession>
<reference evidence="1 2" key="1">
    <citation type="journal article" date="2017" name="Plant Biotechnol. J.">
        <title>A comprehensive draft genome sequence for lupin (Lupinus angustifolius), an emerging health food: insights into plant-microbe interactions and legume evolution.</title>
        <authorList>
            <person name="Hane J.K."/>
            <person name="Ming Y."/>
            <person name="Kamphuis L.G."/>
            <person name="Nelson M.N."/>
            <person name="Garg G."/>
            <person name="Atkins C.A."/>
            <person name="Bayer P.E."/>
            <person name="Bravo A."/>
            <person name="Bringans S."/>
            <person name="Cannon S."/>
            <person name="Edwards D."/>
            <person name="Foley R."/>
            <person name="Gao L.L."/>
            <person name="Harrison M.J."/>
            <person name="Huang W."/>
            <person name="Hurgobin B."/>
            <person name="Li S."/>
            <person name="Liu C.W."/>
            <person name="McGrath A."/>
            <person name="Morahan G."/>
            <person name="Murray J."/>
            <person name="Weller J."/>
            <person name="Jian J."/>
            <person name="Singh K.B."/>
        </authorList>
    </citation>
    <scope>NUCLEOTIDE SEQUENCE [LARGE SCALE GENOMIC DNA]</scope>
    <source>
        <strain evidence="2">cv. Tanjil</strain>
        <tissue evidence="1">Whole plant</tissue>
    </source>
</reference>
<dbReference type="Gramene" id="OIW21098">
    <property type="protein sequence ID" value="OIW21098"/>
    <property type="gene ID" value="TanjilG_29231"/>
</dbReference>
<dbReference type="AlphaFoldDB" id="A0A394DCU4"/>